<dbReference type="EMBL" id="KE524974">
    <property type="protein sequence ID" value="KFB38878.1"/>
    <property type="molecule type" value="Genomic_DNA"/>
</dbReference>
<dbReference type="STRING" id="74873.A0A084VLN4"/>
<dbReference type="VEuPathDB" id="VectorBase:ASIC006369"/>
<sequence>MPPSRVRLVSWQDLCDQTDLCWLATTTTTTASPYAAYIELELWTVKRFDLQYPFDNLSRYLLTHPGDGTAQESVTTSAGAVQSERPEPSWTLPEAVDRLPPAERDLLQRLLQPVPEKRLRSLLQLQRIAIYQHYRWDDVRNFKMKPQSYIQHSTLDYETTQEMFSDFL</sequence>
<keyword evidence="3" id="KW-1185">Reference proteome</keyword>
<dbReference type="EnsemblMetazoa" id="ASIC006369-RA">
    <property type="protein sequence ID" value="ASIC006369-PA"/>
    <property type="gene ID" value="ASIC006369"/>
</dbReference>
<dbReference type="Proteomes" id="UP000030765">
    <property type="component" value="Unassembled WGS sequence"/>
</dbReference>
<protein>
    <submittedName>
        <fullName evidence="1">AGAP000234-PA-like protein</fullName>
    </submittedName>
</protein>
<dbReference type="AlphaFoldDB" id="A0A084VLN4"/>
<organism evidence="1">
    <name type="scientific">Anopheles sinensis</name>
    <name type="common">Mosquito</name>
    <dbReference type="NCBI Taxonomy" id="74873"/>
    <lineage>
        <taxon>Eukaryota</taxon>
        <taxon>Metazoa</taxon>
        <taxon>Ecdysozoa</taxon>
        <taxon>Arthropoda</taxon>
        <taxon>Hexapoda</taxon>
        <taxon>Insecta</taxon>
        <taxon>Pterygota</taxon>
        <taxon>Neoptera</taxon>
        <taxon>Endopterygota</taxon>
        <taxon>Diptera</taxon>
        <taxon>Nematocera</taxon>
        <taxon>Culicoidea</taxon>
        <taxon>Culicidae</taxon>
        <taxon>Anophelinae</taxon>
        <taxon>Anopheles</taxon>
    </lineage>
</organism>
<proteinExistence type="predicted"/>
<reference evidence="2" key="2">
    <citation type="submission" date="2020-05" db="UniProtKB">
        <authorList>
            <consortium name="EnsemblMetazoa"/>
        </authorList>
    </citation>
    <scope>IDENTIFICATION</scope>
</reference>
<dbReference type="OrthoDB" id="3205605at2759"/>
<name>A0A084VLN4_ANOSI</name>
<evidence type="ECO:0000313" key="1">
    <source>
        <dbReference type="EMBL" id="KFB38878.1"/>
    </source>
</evidence>
<dbReference type="EMBL" id="ATLV01014529">
    <property type="status" value="NOT_ANNOTATED_CDS"/>
    <property type="molecule type" value="Genomic_DNA"/>
</dbReference>
<evidence type="ECO:0000313" key="2">
    <source>
        <dbReference type="EnsemblMetazoa" id="ASIC006369-PA"/>
    </source>
</evidence>
<evidence type="ECO:0000313" key="3">
    <source>
        <dbReference type="Proteomes" id="UP000030765"/>
    </source>
</evidence>
<gene>
    <name evidence="1" type="ORF">ZHAS_00006369</name>
</gene>
<dbReference type="Gene3D" id="1.10.510.10">
    <property type="entry name" value="Transferase(Phosphotransferase) domain 1"/>
    <property type="match status" value="1"/>
</dbReference>
<reference evidence="1 3" key="1">
    <citation type="journal article" date="2014" name="BMC Genomics">
        <title>Genome sequence of Anopheles sinensis provides insight into genetics basis of mosquito competence for malaria parasites.</title>
        <authorList>
            <person name="Zhou D."/>
            <person name="Zhang D."/>
            <person name="Ding G."/>
            <person name="Shi L."/>
            <person name="Hou Q."/>
            <person name="Ye Y."/>
            <person name="Xu Y."/>
            <person name="Zhou H."/>
            <person name="Xiong C."/>
            <person name="Li S."/>
            <person name="Yu J."/>
            <person name="Hong S."/>
            <person name="Yu X."/>
            <person name="Zou P."/>
            <person name="Chen C."/>
            <person name="Chang X."/>
            <person name="Wang W."/>
            <person name="Lv Y."/>
            <person name="Sun Y."/>
            <person name="Ma L."/>
            <person name="Shen B."/>
            <person name="Zhu C."/>
        </authorList>
    </citation>
    <scope>NUCLEOTIDE SEQUENCE [LARGE SCALE GENOMIC DNA]</scope>
</reference>
<accession>A0A084VLN4</accession>
<dbReference type="VEuPathDB" id="VectorBase:ASIS010050"/>